<dbReference type="AlphaFoldDB" id="A0AA38S5X0"/>
<feature type="domain" description="Jacalin-type lectin" evidence="5">
    <location>
        <begin position="897"/>
        <end position="1049"/>
    </location>
</feature>
<name>A0AA38S5X0_9ASTR</name>
<dbReference type="GO" id="GO:0030246">
    <property type="term" value="F:carbohydrate binding"/>
    <property type="evidence" value="ECO:0007669"/>
    <property type="project" value="UniProtKB-KW"/>
</dbReference>
<dbReference type="Pfam" id="PF01419">
    <property type="entry name" value="Jacalin"/>
    <property type="match status" value="6"/>
</dbReference>
<dbReference type="SUPFAM" id="SSF51101">
    <property type="entry name" value="Mannose-binding lectins"/>
    <property type="match status" value="6"/>
</dbReference>
<feature type="compositionally biased region" description="Low complexity" evidence="4">
    <location>
        <begin position="331"/>
        <end position="349"/>
    </location>
</feature>
<sequence length="1050" mass="115267">MGDHKTNISQECITYGPWGGSKGRNWIYKPNGFIRKITIVHSSSSYIYGIKFYSGGSSTGETESSLFGDYTKDRYRTYEICIDYPNEYLTSLSGTVERGGGSLGSLCFGTNQNQYGPFGSNHGTPFSYKGVEGVMIAGFHGRSGDYYLEAIGIYVMPISFALGLNSTSADNSMHQLCSRMTIPREPGPWGASGGNPWDDGVFSTVKQVRVHVVESLNVIYAIQFEYVQRDAKSVLSPIHGGTNGDKTELVDLDGTDEYLIGISGFYGPVKGYNGLEAITSITFHTNKRQHGPYGEESGVGRRSHTGFDPQYPPDYEVQISPKGFSLTITHPGSSSQAPQPGSSSKASQPDYQPFPNPFVNPQFPPPDWGTPYQPQYVPNFGALQDHGPEHEEEIFPSDEGELSPTTQMEDDIKFYTAPHGHLRAMTFLYGLQGDHKTNSEECTTHGPWGGSKGKSWIYKPNGFIRKISIVHKGLIHGIKFYSGTSSTGDAESSFFGSKDGVTEICIDCPNEYLTSISGRFVTWEGSNYVTLLCFGTNQNHYGPYGNFEGTILFSYEGEGVMIDGFHGRTTNRFIEAIGIYVMPKSAAIGLNSTSADNSMHQVTSESFFFCCWYFLSAFTLRLWNPWGASGGNPWDDGVFSTVKQVNLDVTDEYLTGISGFYGPIEGYNGLEAITSITFHTNKMIHGPYGRESGVGQTITDITYLMSVANWTRKPTAIFSFPGDHKTNCEGCVTHGPWGGSTGKNWIYKPNGFIRKITIVHSSSYVDGIKFYSGGSSTGETESSFFGHKDDSYQTDEICIDYPNEYLTSISGTISGTLWSLCFSTNQNQYGPYGDARGTPFSYEGDEGVMIVGFHGNSSANYLEAIGIYVMPRSFALGLNSTSADNSMHQLCSRMKMPRYPGPWGASGGNPWDDGVFSTVKQVRIHVGESSNVIHAIQFEYIQRDAKYVLSPIHGGTSGDKTELVNLDCMDEYLTGISGYYGPVEGFNGVEAITSITFYTNKTIYGPYGRERGAGYTFFNSTASSGKVVGFHGRKWNDGFLTAIGVHMEYF</sequence>
<dbReference type="Proteomes" id="UP001172457">
    <property type="component" value="Unassembled WGS sequence"/>
</dbReference>
<dbReference type="EMBL" id="JARYMX010000029">
    <property type="protein sequence ID" value="KAJ9536368.1"/>
    <property type="molecule type" value="Genomic_DNA"/>
</dbReference>
<keyword evidence="2" id="KW-0430">Lectin</keyword>
<dbReference type="CDD" id="cd09612">
    <property type="entry name" value="Jacalin"/>
    <property type="match status" value="4"/>
</dbReference>
<evidence type="ECO:0000259" key="5">
    <source>
        <dbReference type="PROSITE" id="PS51752"/>
    </source>
</evidence>
<feature type="compositionally biased region" description="Pro residues" evidence="4">
    <location>
        <begin position="352"/>
        <end position="368"/>
    </location>
</feature>
<feature type="region of interest" description="Disordered" evidence="4">
    <location>
        <begin position="287"/>
        <end position="368"/>
    </location>
</feature>
<evidence type="ECO:0000313" key="6">
    <source>
        <dbReference type="EMBL" id="KAJ9536368.1"/>
    </source>
</evidence>
<evidence type="ECO:0000313" key="7">
    <source>
        <dbReference type="Proteomes" id="UP001172457"/>
    </source>
</evidence>
<keyword evidence="7" id="KW-1185">Reference proteome</keyword>
<evidence type="ECO:0000256" key="1">
    <source>
        <dbReference type="ARBA" id="ARBA00006568"/>
    </source>
</evidence>
<gene>
    <name evidence="6" type="ORF">OSB04_un000460</name>
</gene>
<keyword evidence="3" id="KW-0677">Repeat</keyword>
<accession>A0AA38S5X0</accession>
<evidence type="ECO:0000256" key="4">
    <source>
        <dbReference type="SAM" id="MobiDB-lite"/>
    </source>
</evidence>
<evidence type="ECO:0000256" key="3">
    <source>
        <dbReference type="ARBA" id="ARBA00022737"/>
    </source>
</evidence>
<comment type="similarity">
    <text evidence="1">Belongs to the jacalin lectin family.</text>
</comment>
<dbReference type="SMART" id="SM00915">
    <property type="entry name" value="Jacalin"/>
    <property type="match status" value="5"/>
</dbReference>
<dbReference type="InterPro" id="IPR033734">
    <property type="entry name" value="Jacalin-like_lectin_dom_plant"/>
</dbReference>
<comment type="caution">
    <text evidence="6">The sequence shown here is derived from an EMBL/GenBank/DDBJ whole genome shotgun (WGS) entry which is preliminary data.</text>
</comment>
<feature type="domain" description="Jacalin-type lectin" evidence="5">
    <location>
        <begin position="12"/>
        <end position="157"/>
    </location>
</feature>
<protein>
    <recommendedName>
        <fullName evidence="5">Jacalin-type lectin domain-containing protein</fullName>
    </recommendedName>
</protein>
<evidence type="ECO:0000256" key="2">
    <source>
        <dbReference type="ARBA" id="ARBA00022734"/>
    </source>
</evidence>
<dbReference type="PANTHER" id="PTHR47293">
    <property type="entry name" value="JACALIN-RELATED LECTIN 3"/>
    <property type="match status" value="1"/>
</dbReference>
<dbReference type="PROSITE" id="PS51752">
    <property type="entry name" value="JACALIN_LECTIN"/>
    <property type="match status" value="5"/>
</dbReference>
<dbReference type="InterPro" id="IPR036404">
    <property type="entry name" value="Jacalin-like_lectin_dom_sf"/>
</dbReference>
<dbReference type="PANTHER" id="PTHR47293:SF66">
    <property type="entry name" value="JACALIN-RELATED LECTIN 11-RELATED"/>
    <property type="match status" value="1"/>
</dbReference>
<feature type="domain" description="Jacalin-type lectin" evidence="5">
    <location>
        <begin position="183"/>
        <end position="338"/>
    </location>
</feature>
<reference evidence="6" key="1">
    <citation type="submission" date="2023-03" db="EMBL/GenBank/DDBJ databases">
        <title>Chromosome-scale reference genome and RAD-based genetic map of yellow starthistle (Centaurea solstitialis) reveal putative structural variation and QTLs associated with invader traits.</title>
        <authorList>
            <person name="Reatini B."/>
            <person name="Cang F.A."/>
            <person name="Jiang Q."/>
            <person name="Mckibben M.T.W."/>
            <person name="Barker M.S."/>
            <person name="Rieseberg L.H."/>
            <person name="Dlugosch K.M."/>
        </authorList>
    </citation>
    <scope>NUCLEOTIDE SEQUENCE</scope>
    <source>
        <strain evidence="6">CAN-66</strain>
        <tissue evidence="6">Leaf</tissue>
    </source>
</reference>
<organism evidence="6 7">
    <name type="scientific">Centaurea solstitialis</name>
    <name type="common">yellow star-thistle</name>
    <dbReference type="NCBI Taxonomy" id="347529"/>
    <lineage>
        <taxon>Eukaryota</taxon>
        <taxon>Viridiplantae</taxon>
        <taxon>Streptophyta</taxon>
        <taxon>Embryophyta</taxon>
        <taxon>Tracheophyta</taxon>
        <taxon>Spermatophyta</taxon>
        <taxon>Magnoliopsida</taxon>
        <taxon>eudicotyledons</taxon>
        <taxon>Gunneridae</taxon>
        <taxon>Pentapetalae</taxon>
        <taxon>asterids</taxon>
        <taxon>campanulids</taxon>
        <taxon>Asterales</taxon>
        <taxon>Asteraceae</taxon>
        <taxon>Carduoideae</taxon>
        <taxon>Cardueae</taxon>
        <taxon>Centaureinae</taxon>
        <taxon>Centaurea</taxon>
    </lineage>
</organism>
<feature type="domain" description="Jacalin-type lectin" evidence="5">
    <location>
        <begin position="731"/>
        <end position="871"/>
    </location>
</feature>
<feature type="domain" description="Jacalin-type lectin" evidence="5">
    <location>
        <begin position="442"/>
        <end position="583"/>
    </location>
</feature>
<dbReference type="InterPro" id="IPR001229">
    <property type="entry name" value="Jacalin-like_lectin_dom"/>
</dbReference>
<proteinExistence type="inferred from homology"/>
<dbReference type="Gene3D" id="2.100.10.30">
    <property type="entry name" value="Jacalin-like lectin domain"/>
    <property type="match status" value="6"/>
</dbReference>
<feature type="region of interest" description="Disordered" evidence="4">
    <location>
        <begin position="383"/>
        <end position="405"/>
    </location>
</feature>
<feature type="compositionally biased region" description="Acidic residues" evidence="4">
    <location>
        <begin position="390"/>
        <end position="401"/>
    </location>
</feature>